<dbReference type="PROSITE" id="PS51707">
    <property type="entry name" value="CYTH"/>
    <property type="match status" value="1"/>
</dbReference>
<name>A0A1F5DQI0_9BACT</name>
<dbReference type="InterPro" id="IPR033469">
    <property type="entry name" value="CYTH-like_dom_sf"/>
</dbReference>
<organism evidence="2 3">
    <name type="scientific">Candidatus Berkelbacteria bacterium RBG_13_40_8</name>
    <dbReference type="NCBI Taxonomy" id="1797467"/>
    <lineage>
        <taxon>Bacteria</taxon>
        <taxon>Candidatus Berkelbacteria</taxon>
    </lineage>
</organism>
<comment type="caution">
    <text evidence="2">The sequence shown here is derived from an EMBL/GenBank/DDBJ whole genome shotgun (WGS) entry which is preliminary data.</text>
</comment>
<dbReference type="EMBL" id="MEZT01000003">
    <property type="protein sequence ID" value="OGD57345.1"/>
    <property type="molecule type" value="Genomic_DNA"/>
</dbReference>
<accession>A0A1F5DQI0</accession>
<sequence>MTKKIEVEIRGPITERKFEDLNKLFKKDGTFLSEKDRIVLCYPDPESGSLVEDVNTDVRIRTTNGIPELNVKQGKWGGNESRREFSLVGKNGEFDKMVMMMAAMGFKTGVLAVRKGKVYQYKDIEFSLVEVPHHSYYFEAEMMVGDEKDIENAQKKMRKTCANLDLEVWDDKGFYEYINKLNSESNEDFDFKNYKEGNFAKRFGI</sequence>
<dbReference type="AlphaFoldDB" id="A0A1F5DQI0"/>
<gene>
    <name evidence="2" type="ORF">A2V71_00820</name>
</gene>
<dbReference type="Gene3D" id="2.40.320.10">
    <property type="entry name" value="Hypothetical Protein Pfu-838710-001"/>
    <property type="match status" value="1"/>
</dbReference>
<protein>
    <recommendedName>
        <fullName evidence="1">CYTH domain-containing protein</fullName>
    </recommendedName>
</protein>
<evidence type="ECO:0000313" key="2">
    <source>
        <dbReference type="EMBL" id="OGD57345.1"/>
    </source>
</evidence>
<dbReference type="SUPFAM" id="SSF55154">
    <property type="entry name" value="CYTH-like phosphatases"/>
    <property type="match status" value="1"/>
</dbReference>
<evidence type="ECO:0000259" key="1">
    <source>
        <dbReference type="PROSITE" id="PS51707"/>
    </source>
</evidence>
<feature type="domain" description="CYTH" evidence="1">
    <location>
        <begin position="4"/>
        <end position="180"/>
    </location>
</feature>
<dbReference type="Proteomes" id="UP000178764">
    <property type="component" value="Unassembled WGS sequence"/>
</dbReference>
<proteinExistence type="predicted"/>
<evidence type="ECO:0000313" key="3">
    <source>
        <dbReference type="Proteomes" id="UP000178764"/>
    </source>
</evidence>
<dbReference type="InterPro" id="IPR023577">
    <property type="entry name" value="CYTH_domain"/>
</dbReference>
<reference evidence="2 3" key="1">
    <citation type="journal article" date="2016" name="Nat. Commun.">
        <title>Thousands of microbial genomes shed light on interconnected biogeochemical processes in an aquifer system.</title>
        <authorList>
            <person name="Anantharaman K."/>
            <person name="Brown C.T."/>
            <person name="Hug L.A."/>
            <person name="Sharon I."/>
            <person name="Castelle C.J."/>
            <person name="Probst A.J."/>
            <person name="Thomas B.C."/>
            <person name="Singh A."/>
            <person name="Wilkins M.J."/>
            <person name="Karaoz U."/>
            <person name="Brodie E.L."/>
            <person name="Williams K.H."/>
            <person name="Hubbard S.S."/>
            <person name="Banfield J.F."/>
        </authorList>
    </citation>
    <scope>NUCLEOTIDE SEQUENCE [LARGE SCALE GENOMIC DNA]</scope>
</reference>